<accession>A0A914XPV7</accession>
<keyword evidence="1" id="KW-1185">Reference proteome</keyword>
<protein>
    <submittedName>
        <fullName evidence="2">Uncharacterized protein</fullName>
    </submittedName>
</protein>
<proteinExistence type="predicted"/>
<sequence length="200" mass="22299">MTTNRLDKCARQQRWQGFERSRRVTSMGAGWKRTVAYISNWTPYPATSEAATSARPGRSAVVRERVVNIRSGPGSPMAVAGPQCTSDGRRTHVRVTGRHYTPRTTGVEAVISRSIIASLSFRTFVALGRHLKRRNHQTNISTLLTRTHLHRCFMACSFLRDWAYADNIYMTRGLVTSSWPDPVIGHAFPLPSSTAAVARA</sequence>
<dbReference type="WBParaSite" id="PSAMB.scaffold896size39088.g9491.t1">
    <property type="protein sequence ID" value="PSAMB.scaffold896size39088.g9491.t1"/>
    <property type="gene ID" value="PSAMB.scaffold896size39088.g9491"/>
</dbReference>
<evidence type="ECO:0000313" key="2">
    <source>
        <dbReference type="WBParaSite" id="PSAMB.scaffold896size39088.g9491.t1"/>
    </source>
</evidence>
<dbReference type="AlphaFoldDB" id="A0A914XPV7"/>
<dbReference type="Proteomes" id="UP000887566">
    <property type="component" value="Unplaced"/>
</dbReference>
<evidence type="ECO:0000313" key="1">
    <source>
        <dbReference type="Proteomes" id="UP000887566"/>
    </source>
</evidence>
<reference evidence="2" key="1">
    <citation type="submission" date="2022-11" db="UniProtKB">
        <authorList>
            <consortium name="WormBaseParasite"/>
        </authorList>
    </citation>
    <scope>IDENTIFICATION</scope>
</reference>
<name>A0A914XPV7_9BILA</name>
<organism evidence="1 2">
    <name type="scientific">Plectus sambesii</name>
    <dbReference type="NCBI Taxonomy" id="2011161"/>
    <lineage>
        <taxon>Eukaryota</taxon>
        <taxon>Metazoa</taxon>
        <taxon>Ecdysozoa</taxon>
        <taxon>Nematoda</taxon>
        <taxon>Chromadorea</taxon>
        <taxon>Plectida</taxon>
        <taxon>Plectina</taxon>
        <taxon>Plectoidea</taxon>
        <taxon>Plectidae</taxon>
        <taxon>Plectus</taxon>
    </lineage>
</organism>